<evidence type="ECO:0000313" key="3">
    <source>
        <dbReference type="Proteomes" id="UP001596253"/>
    </source>
</evidence>
<dbReference type="EMBL" id="JBHSSD010000010">
    <property type="protein sequence ID" value="MFC6163633.1"/>
    <property type="molecule type" value="Genomic_DNA"/>
</dbReference>
<evidence type="ECO:0000256" key="1">
    <source>
        <dbReference type="SAM" id="Phobius"/>
    </source>
</evidence>
<keyword evidence="1" id="KW-0472">Membrane</keyword>
<evidence type="ECO:0008006" key="4">
    <source>
        <dbReference type="Google" id="ProtNLM"/>
    </source>
</evidence>
<keyword evidence="3" id="KW-1185">Reference proteome</keyword>
<accession>A0ABW1R1I2</accession>
<comment type="caution">
    <text evidence="2">The sequence shown here is derived from an EMBL/GenBank/DDBJ whole genome shotgun (WGS) entry which is preliminary data.</text>
</comment>
<organism evidence="2 3">
    <name type="scientific">Lactiplantibacillus dongliensis</name>
    <dbReference type="NCBI Taxonomy" id="2559919"/>
    <lineage>
        <taxon>Bacteria</taxon>
        <taxon>Bacillati</taxon>
        <taxon>Bacillota</taxon>
        <taxon>Bacilli</taxon>
        <taxon>Lactobacillales</taxon>
        <taxon>Lactobacillaceae</taxon>
        <taxon>Lactiplantibacillus</taxon>
    </lineage>
</organism>
<sequence>MNLLTLGLIAIVLFVLEEFVFSASRYFWIGGIAPVLWTIFLGYEVVINAASLNVTDYLLAIIAVIVPYVCWGNGFQRRAAKRRAQ</sequence>
<feature type="transmembrane region" description="Helical" evidence="1">
    <location>
        <begin position="57"/>
        <end position="75"/>
    </location>
</feature>
<keyword evidence="1" id="KW-1133">Transmembrane helix</keyword>
<keyword evidence="1" id="KW-0812">Transmembrane</keyword>
<evidence type="ECO:0000313" key="2">
    <source>
        <dbReference type="EMBL" id="MFC6163633.1"/>
    </source>
</evidence>
<gene>
    <name evidence="2" type="ORF">ACFP3T_02965</name>
</gene>
<dbReference type="Proteomes" id="UP001596253">
    <property type="component" value="Unassembled WGS sequence"/>
</dbReference>
<dbReference type="RefSeq" id="WP_137641329.1">
    <property type="nucleotide sequence ID" value="NZ_BJDK01000050.1"/>
</dbReference>
<reference evidence="3" key="1">
    <citation type="journal article" date="2019" name="Int. J. Syst. Evol. Microbiol.">
        <title>The Global Catalogue of Microorganisms (GCM) 10K type strain sequencing project: providing services to taxonomists for standard genome sequencing and annotation.</title>
        <authorList>
            <consortium name="The Broad Institute Genomics Platform"/>
            <consortium name="The Broad Institute Genome Sequencing Center for Infectious Disease"/>
            <person name="Wu L."/>
            <person name="Ma J."/>
        </authorList>
    </citation>
    <scope>NUCLEOTIDE SEQUENCE [LARGE SCALE GENOMIC DNA]</scope>
    <source>
        <strain evidence="3">CCM 8932</strain>
    </source>
</reference>
<name>A0ABW1R1I2_9LACO</name>
<proteinExistence type="predicted"/>
<protein>
    <recommendedName>
        <fullName evidence="4">Integral membrane protein</fullName>
    </recommendedName>
</protein>